<protein>
    <submittedName>
        <fullName evidence="2">Uncharacterized protein</fullName>
    </submittedName>
</protein>
<feature type="signal peptide" evidence="1">
    <location>
        <begin position="1"/>
        <end position="29"/>
    </location>
</feature>
<dbReference type="Proteomes" id="UP000249557">
    <property type="component" value="Unassembled WGS sequence"/>
</dbReference>
<name>A0A2W5A1H7_9BACT</name>
<proteinExistence type="predicted"/>
<keyword evidence="1" id="KW-0732">Signal</keyword>
<accession>A0A2W5A1H7</accession>
<sequence>MMAMHAKNFAGIFAAVLIIGSILSGGVLADPPPVTANATAGAGTGANSADASGTPGAGSGQCDFTAIKASLSGTESGGNYSAICMNKGSECRGGARGKYQFIRATRSSYIKSNPQCNGSSCDSDSAWISAACQGVQECIMDAYLAESLDRLKKEPACQQLLQSGQTFTGSGQGKTLTCQPTESGLLGAMHLGGNGKSTCQRILSGKGGSSDELNTSLTYYMCKHGGKPVPGQCTPAPYDPQQSQPVATQPQIESMDELGIPQDDLGGDPDPLKNYWLTGLMMMAEQFTANMAMQVQGIGMLLDAKDQLETQRSMQRKAVEAHKDYHPSEQMCTFGTFSRDLVASERSANLTRNALSTDVMQRELGNGDTKGSSILSDSLSRIHQFRKRFCDQSDDANGLKNLCINQNPPKELVNADIDFTRTIDSKLSLDIKMTDQEVTPDEEAVFALIDNLFAHDPLPRVPTDLLERRNYEYQYMNLRSIVAMRGIARNSFASIIALKTATPNRDAQTAAPYMKALMRDFGLQDEEIKKLLGENPSYYAQMELLTKKMYQSPAFYTNLYDKPANVKRIRAAMKAVKLMQERDTQAALQRREMLMSMILEIRLREQADAVYDGARRAMFEKGE</sequence>
<feature type="chain" id="PRO_5016017541" evidence="1">
    <location>
        <begin position="30"/>
        <end position="623"/>
    </location>
</feature>
<evidence type="ECO:0000313" key="3">
    <source>
        <dbReference type="Proteomes" id="UP000249557"/>
    </source>
</evidence>
<comment type="caution">
    <text evidence="2">The sequence shown here is derived from an EMBL/GenBank/DDBJ whole genome shotgun (WGS) entry which is preliminary data.</text>
</comment>
<evidence type="ECO:0000313" key="2">
    <source>
        <dbReference type="EMBL" id="PZO88413.1"/>
    </source>
</evidence>
<dbReference type="AlphaFoldDB" id="A0A2W5A1H7"/>
<gene>
    <name evidence="2" type="ORF">DI626_01810</name>
</gene>
<evidence type="ECO:0000256" key="1">
    <source>
        <dbReference type="SAM" id="SignalP"/>
    </source>
</evidence>
<dbReference type="EMBL" id="QFNK01000018">
    <property type="protein sequence ID" value="PZO88413.1"/>
    <property type="molecule type" value="Genomic_DNA"/>
</dbReference>
<reference evidence="2 3" key="1">
    <citation type="submission" date="2017-08" db="EMBL/GenBank/DDBJ databases">
        <title>Infants hospitalized years apart are colonized by the same room-sourced microbial strains.</title>
        <authorList>
            <person name="Brooks B."/>
            <person name="Olm M.R."/>
            <person name="Firek B.A."/>
            <person name="Baker R."/>
            <person name="Thomas B.C."/>
            <person name="Morowitz M.J."/>
            <person name="Banfield J.F."/>
        </authorList>
    </citation>
    <scope>NUCLEOTIDE SEQUENCE [LARGE SCALE GENOMIC DNA]</scope>
    <source>
        <strain evidence="2">S2_018_000_R2_104</strain>
    </source>
</reference>
<organism evidence="2 3">
    <name type="scientific">Micavibrio aeruginosavorus</name>
    <dbReference type="NCBI Taxonomy" id="349221"/>
    <lineage>
        <taxon>Bacteria</taxon>
        <taxon>Pseudomonadati</taxon>
        <taxon>Bdellovibrionota</taxon>
        <taxon>Bdellovibrionia</taxon>
        <taxon>Bdellovibrionales</taxon>
        <taxon>Pseudobdellovibrionaceae</taxon>
        <taxon>Micavibrio</taxon>
    </lineage>
</organism>